<dbReference type="EC" id="3.1.1.99" evidence="3"/>
<evidence type="ECO:0000259" key="2">
    <source>
        <dbReference type="Pfam" id="PF08450"/>
    </source>
</evidence>
<keyword evidence="4" id="KW-1185">Reference proteome</keyword>
<dbReference type="SUPFAM" id="SSF63829">
    <property type="entry name" value="Calcium-dependent phosphotriesterase"/>
    <property type="match status" value="1"/>
</dbReference>
<reference evidence="4" key="1">
    <citation type="journal article" date="2019" name="Int. J. Syst. Evol. Microbiol.">
        <title>The Global Catalogue of Microorganisms (GCM) 10K type strain sequencing project: providing services to taxonomists for standard genome sequencing and annotation.</title>
        <authorList>
            <consortium name="The Broad Institute Genomics Platform"/>
            <consortium name="The Broad Institute Genome Sequencing Center for Infectious Disease"/>
            <person name="Wu L."/>
            <person name="Ma J."/>
        </authorList>
    </citation>
    <scope>NUCLEOTIDE SEQUENCE [LARGE SCALE GENOMIC DNA]</scope>
    <source>
        <strain evidence="4">CCUG 56607</strain>
    </source>
</reference>
<dbReference type="EMBL" id="JBHTKL010000005">
    <property type="protein sequence ID" value="MFD1019653.1"/>
    <property type="molecule type" value="Genomic_DNA"/>
</dbReference>
<dbReference type="InterPro" id="IPR013658">
    <property type="entry name" value="SGL"/>
</dbReference>
<comment type="similarity">
    <text evidence="1">Belongs to the SMP-30/CGR1 family.</text>
</comment>
<dbReference type="Gene3D" id="2.120.10.30">
    <property type="entry name" value="TolB, C-terminal domain"/>
    <property type="match status" value="1"/>
</dbReference>
<organism evidence="3 4">
    <name type="scientific">Thalassobacillus hwangdonensis</name>
    <dbReference type="NCBI Taxonomy" id="546108"/>
    <lineage>
        <taxon>Bacteria</taxon>
        <taxon>Bacillati</taxon>
        <taxon>Bacillota</taxon>
        <taxon>Bacilli</taxon>
        <taxon>Bacillales</taxon>
        <taxon>Bacillaceae</taxon>
        <taxon>Thalassobacillus</taxon>
    </lineage>
</organism>
<evidence type="ECO:0000256" key="1">
    <source>
        <dbReference type="ARBA" id="ARBA00008853"/>
    </source>
</evidence>
<comment type="caution">
    <text evidence="3">The sequence shown here is derived from an EMBL/GenBank/DDBJ whole genome shotgun (WGS) entry which is preliminary data.</text>
</comment>
<dbReference type="InterPro" id="IPR011042">
    <property type="entry name" value="6-blade_b-propeller_TolB-like"/>
</dbReference>
<keyword evidence="3" id="KW-0378">Hydrolase</keyword>
<sequence>MTVELLFDTKCKLGEGPIWDHTRNLFYWVDILDQKLYRYGARDNKVEVVAFDRAIGCVVPRESGGVVVALQDGFHFYDWELGRLEPITDPESHLQDNRFNDGKCDPAGRFWAGTTDSVGVDGHGALYMLDTSLKVSKKIKNVGTSNGLVWSPDATAMYFIDTPTRQVVRYTYELESGMISDPEVGVEFPEGSGLPDGMTIDEEGMLWIAHWGGHGVSRWDPTSGKQLDFIQVPAVNVTSCTFGGAEMNELYITTARTRTSEAELEQYPHAGGVFRVQTGVKGSYNERFGG</sequence>
<accession>A0ABW3L3E8</accession>
<evidence type="ECO:0000313" key="4">
    <source>
        <dbReference type="Proteomes" id="UP001596990"/>
    </source>
</evidence>
<dbReference type="InterPro" id="IPR005511">
    <property type="entry name" value="SMP-30"/>
</dbReference>
<dbReference type="Proteomes" id="UP001596990">
    <property type="component" value="Unassembled WGS sequence"/>
</dbReference>
<name>A0ABW3L3E8_9BACI</name>
<dbReference type="PANTHER" id="PTHR10907">
    <property type="entry name" value="REGUCALCIN"/>
    <property type="match status" value="1"/>
</dbReference>
<proteinExistence type="inferred from homology"/>
<dbReference type="GO" id="GO:0016787">
    <property type="term" value="F:hydrolase activity"/>
    <property type="evidence" value="ECO:0007669"/>
    <property type="project" value="UniProtKB-KW"/>
</dbReference>
<feature type="domain" description="SMP-30/Gluconolactonase/LRE-like region" evidence="2">
    <location>
        <begin position="13"/>
        <end position="256"/>
    </location>
</feature>
<dbReference type="PANTHER" id="PTHR10907:SF47">
    <property type="entry name" value="REGUCALCIN"/>
    <property type="match status" value="1"/>
</dbReference>
<evidence type="ECO:0000313" key="3">
    <source>
        <dbReference type="EMBL" id="MFD1019653.1"/>
    </source>
</evidence>
<gene>
    <name evidence="3" type="ORF">ACFQ2J_10760</name>
</gene>
<protein>
    <submittedName>
        <fullName evidence="3">SMP-30/gluconolactonase/LRE family protein</fullName>
        <ecNumber evidence="3">3.1.1.99</ecNumber>
    </submittedName>
</protein>
<dbReference type="Pfam" id="PF08450">
    <property type="entry name" value="SGL"/>
    <property type="match status" value="1"/>
</dbReference>
<dbReference type="RefSeq" id="WP_386059889.1">
    <property type="nucleotide sequence ID" value="NZ_JBHTKL010000005.1"/>
</dbReference>
<dbReference type="PRINTS" id="PR01790">
    <property type="entry name" value="SMP30FAMILY"/>
</dbReference>